<reference evidence="1 2" key="1">
    <citation type="submission" date="2020-03" db="EMBL/GenBank/DDBJ databases">
        <title>Assessment of the enzymatic potential of alkaline-tolerant lipase obtained from Bacillus luteus H11 (technogenic soil) for the bioremediation of saline soils contaminated with petroleum substances.</title>
        <authorList>
            <person name="Kalwasinska A."/>
        </authorList>
    </citation>
    <scope>NUCLEOTIDE SEQUENCE [LARGE SCALE GENOMIC DNA]</scope>
    <source>
        <strain evidence="1 2">H11</strain>
    </source>
</reference>
<dbReference type="AlphaFoldDB" id="A0A969TVK7"/>
<dbReference type="PANTHER" id="PTHR43459:SF1">
    <property type="entry name" value="EG:BACN32G11.4 PROTEIN"/>
    <property type="match status" value="1"/>
</dbReference>
<dbReference type="SUPFAM" id="SSF52096">
    <property type="entry name" value="ClpP/crotonase"/>
    <property type="match status" value="1"/>
</dbReference>
<dbReference type="InterPro" id="IPR029045">
    <property type="entry name" value="ClpP/crotonase-like_dom_sf"/>
</dbReference>
<sequence length="243" mass="26596">MKLTTGFANGIFHVQLNRPEQKNAVDFDVIRELSEALYEAESNQNIHTFFLTGHPGAFCSGGDVQAFHSLRTKEEALTMLRPMNDNLIRLRKLPCVTACFIDGPAVGGGAELAAACDRIYISSKGKAGFIQGKLALSTGWGGAACLKEKVGAKHAFHMLATASVYGSDRLLETGYADAKAENIEEVLADLLPVTVPGEALKSYREPLDASLFYKEMAFEADRCAALWESDEHHKQVELFLNRK</sequence>
<evidence type="ECO:0000313" key="2">
    <source>
        <dbReference type="Proteomes" id="UP000752012"/>
    </source>
</evidence>
<dbReference type="RefSeq" id="WP_168004742.1">
    <property type="nucleotide sequence ID" value="NZ_JAATHJ010000002.1"/>
</dbReference>
<dbReference type="Proteomes" id="UP000752012">
    <property type="component" value="Unassembled WGS sequence"/>
</dbReference>
<protein>
    <submittedName>
        <fullName evidence="1">Enoyl-CoA hydratase/isomerase family protein</fullName>
    </submittedName>
</protein>
<dbReference type="GO" id="GO:0003824">
    <property type="term" value="F:catalytic activity"/>
    <property type="evidence" value="ECO:0007669"/>
    <property type="project" value="UniProtKB-ARBA"/>
</dbReference>
<dbReference type="Pfam" id="PF00378">
    <property type="entry name" value="ECH_1"/>
    <property type="match status" value="1"/>
</dbReference>
<dbReference type="Gene3D" id="3.90.226.10">
    <property type="entry name" value="2-enoyl-CoA Hydratase, Chain A, domain 1"/>
    <property type="match status" value="1"/>
</dbReference>
<dbReference type="EMBL" id="JAATHJ010000002">
    <property type="protein sequence ID" value="NJP36459.1"/>
    <property type="molecule type" value="Genomic_DNA"/>
</dbReference>
<dbReference type="CDD" id="cd06558">
    <property type="entry name" value="crotonase-like"/>
    <property type="match status" value="1"/>
</dbReference>
<comment type="caution">
    <text evidence="1">The sequence shown here is derived from an EMBL/GenBank/DDBJ whole genome shotgun (WGS) entry which is preliminary data.</text>
</comment>
<organism evidence="1 2">
    <name type="scientific">Alkalicoccus luteus</name>
    <dbReference type="NCBI Taxonomy" id="1237094"/>
    <lineage>
        <taxon>Bacteria</taxon>
        <taxon>Bacillati</taxon>
        <taxon>Bacillota</taxon>
        <taxon>Bacilli</taxon>
        <taxon>Bacillales</taxon>
        <taxon>Bacillaceae</taxon>
        <taxon>Alkalicoccus</taxon>
    </lineage>
</organism>
<keyword evidence="2" id="KW-1185">Reference proteome</keyword>
<proteinExistence type="predicted"/>
<dbReference type="PANTHER" id="PTHR43459">
    <property type="entry name" value="ENOYL-COA HYDRATASE"/>
    <property type="match status" value="1"/>
</dbReference>
<name>A0A969TVK7_9BACI</name>
<gene>
    <name evidence="1" type="ORF">HCN83_02515</name>
</gene>
<accession>A0A969TVK7</accession>
<dbReference type="InterPro" id="IPR001753">
    <property type="entry name" value="Enoyl-CoA_hydra/iso"/>
</dbReference>
<evidence type="ECO:0000313" key="1">
    <source>
        <dbReference type="EMBL" id="NJP36459.1"/>
    </source>
</evidence>